<reference evidence="2 3" key="1">
    <citation type="submission" date="2018-11" db="EMBL/GenBank/DDBJ databases">
        <authorList>
            <consortium name="Pathogen Informatics"/>
        </authorList>
    </citation>
    <scope>NUCLEOTIDE SEQUENCE [LARGE SCALE GENOMIC DNA]</scope>
</reference>
<evidence type="ECO:0000313" key="3">
    <source>
        <dbReference type="Proteomes" id="UP000281553"/>
    </source>
</evidence>
<sequence>MFPSCPEARGCQRSFVIRQSQLPDRPCELVHSTHTQRYSSPPSKDSPKEGGEALILPQSQQTTIPLQSSLSDAAALTTAGRWSTLDNFQESDSTDTTSGSGQVVFPIIHGGIPPDVLLTPGAAEKFRLATKPPQTLEEAQTRIALMEDQLAFLTSWVQAVQEQQGGQIKRSSESEDSPINRNTLFSKTSNEFACTHKEQDFCAPGNSIFDSTHSPKNANSADSCCHNVDTTKYSLVPSPKASKWIVQCGRSEAPLSPGGRWGLDTPKRAQLVQVYKRLREVKNELGSLRRTQESNIGILRNCSEDLFNEINRLLEKASHKNMSPLRAARLDLDSQISTYLTECNDVEDWLRDLEACIEELRIDALQRRCRVSVSDVETYALHLSRLSSRLVAFKGTEFF</sequence>
<dbReference type="InterPro" id="IPR051825">
    <property type="entry name" value="SRCIN1"/>
</dbReference>
<keyword evidence="3" id="KW-1185">Reference proteome</keyword>
<feature type="compositionally biased region" description="Polar residues" evidence="1">
    <location>
        <begin position="32"/>
        <end position="43"/>
    </location>
</feature>
<dbReference type="AlphaFoldDB" id="A0A3P6U0S8"/>
<proteinExistence type="predicted"/>
<name>A0A3P6U0S8_DIBLA</name>
<feature type="region of interest" description="Disordered" evidence="1">
    <location>
        <begin position="31"/>
        <end position="51"/>
    </location>
</feature>
<dbReference type="GO" id="GO:0005737">
    <property type="term" value="C:cytoplasm"/>
    <property type="evidence" value="ECO:0007669"/>
    <property type="project" value="TreeGrafter"/>
</dbReference>
<protein>
    <recommendedName>
        <fullName evidence="4">Actin interacting protein 3-like C-terminal domain-containing protein</fullName>
    </recommendedName>
</protein>
<dbReference type="OrthoDB" id="6022652at2759"/>
<dbReference type="EMBL" id="UYRU01043972">
    <property type="protein sequence ID" value="VDK84690.1"/>
    <property type="molecule type" value="Genomic_DNA"/>
</dbReference>
<evidence type="ECO:0000256" key="1">
    <source>
        <dbReference type="SAM" id="MobiDB-lite"/>
    </source>
</evidence>
<dbReference type="PANTHER" id="PTHR22741">
    <property type="entry name" value="P140CAP/SNIP-RELATED"/>
    <property type="match status" value="1"/>
</dbReference>
<organism evidence="2 3">
    <name type="scientific">Dibothriocephalus latus</name>
    <name type="common">Fish tapeworm</name>
    <name type="synonym">Diphyllobothrium latum</name>
    <dbReference type="NCBI Taxonomy" id="60516"/>
    <lineage>
        <taxon>Eukaryota</taxon>
        <taxon>Metazoa</taxon>
        <taxon>Spiralia</taxon>
        <taxon>Lophotrochozoa</taxon>
        <taxon>Platyhelminthes</taxon>
        <taxon>Cestoda</taxon>
        <taxon>Eucestoda</taxon>
        <taxon>Diphyllobothriidea</taxon>
        <taxon>Diphyllobothriidae</taxon>
        <taxon>Dibothriocephalus</taxon>
    </lineage>
</organism>
<accession>A0A3P6U0S8</accession>
<evidence type="ECO:0008006" key="4">
    <source>
        <dbReference type="Google" id="ProtNLM"/>
    </source>
</evidence>
<dbReference type="Proteomes" id="UP000281553">
    <property type="component" value="Unassembled WGS sequence"/>
</dbReference>
<evidence type="ECO:0000313" key="2">
    <source>
        <dbReference type="EMBL" id="VDK84690.1"/>
    </source>
</evidence>
<dbReference type="PANTHER" id="PTHR22741:SF10">
    <property type="entry name" value="COILED-COIL DOMAIN-CONTAINING PROTEIN CG32809"/>
    <property type="match status" value="1"/>
</dbReference>
<gene>
    <name evidence="2" type="ORF">DILT_LOCUS3613</name>
</gene>
<dbReference type="Gene3D" id="1.20.58.1540">
    <property type="entry name" value="Actin interacting protein 3, C-terminal domain"/>
    <property type="match status" value="1"/>
</dbReference>